<dbReference type="PANTHER" id="PTHR38657:SF1">
    <property type="entry name" value="SLR1343 PROTEIN"/>
    <property type="match status" value="1"/>
</dbReference>
<dbReference type="SUPFAM" id="SSF48173">
    <property type="entry name" value="Cryptochrome/photolyase FAD-binding domain"/>
    <property type="match status" value="1"/>
</dbReference>
<dbReference type="InterPro" id="IPR014729">
    <property type="entry name" value="Rossmann-like_a/b/a_fold"/>
</dbReference>
<organism evidence="1 2">
    <name type="scientific">Marivirga lumbricoides</name>
    <dbReference type="NCBI Taxonomy" id="1046115"/>
    <lineage>
        <taxon>Bacteria</taxon>
        <taxon>Pseudomonadati</taxon>
        <taxon>Bacteroidota</taxon>
        <taxon>Cytophagia</taxon>
        <taxon>Cytophagales</taxon>
        <taxon>Marivirgaceae</taxon>
        <taxon>Marivirga</taxon>
    </lineage>
</organism>
<dbReference type="Gene3D" id="3.40.50.620">
    <property type="entry name" value="HUPs"/>
    <property type="match status" value="1"/>
</dbReference>
<sequence length="510" mass="61029">MKTLRLILGDQLNQQHSWFQERNDEVTYVMMEMRQETDYVVHHIQKITAFFAAMRLFKTYLEEKNQNIIYLSINDSKNEQSLEKNLLSLIEKHQFKKFEYLLPDEYRLDEQLKSLCKKLEIRTGFKDTEHFYTEREDVADFFKGKKQLIMENFYRMMRKKHNILMEGNEPLGGKWNFDEENRKKYKGEVPIPEAYSYKTDVSDLVKEIKQSGCKYFGEVDPENFHWPLERSQALQFVRYFCKKLLPNFGKYQDAMHSKYKFLFHARISFALNSKMITPAEVVEKVLYYWKEDEGKINIAQVEGFIRQIIGWREFMRGIYWAKMPEYASKNYFDHTRKLPSYYWSGDTKMNCVKQAVKQTLTDAYAHHIQRLMVTGNFALLNMTDPNEVDAWYLGVYIDAIEWVEITNTRGMSQFADGGIIGTKPYISSANYVHKMSNYCSKCFYNHKAKYGEKACPFNSLYWNFYDAHREKLEKNQRVVMMYRTWDKKPKEEKTKILTQAAQYLKEIDQL</sequence>
<evidence type="ECO:0000313" key="1">
    <source>
        <dbReference type="EMBL" id="GGC54114.1"/>
    </source>
</evidence>
<dbReference type="RefSeq" id="WP_188467570.1">
    <property type="nucleotide sequence ID" value="NZ_BAABHU010000019.1"/>
</dbReference>
<reference evidence="2" key="1">
    <citation type="journal article" date="2019" name="Int. J. Syst. Evol. Microbiol.">
        <title>The Global Catalogue of Microorganisms (GCM) 10K type strain sequencing project: providing services to taxonomists for standard genome sequencing and annotation.</title>
        <authorList>
            <consortium name="The Broad Institute Genomics Platform"/>
            <consortium name="The Broad Institute Genome Sequencing Center for Infectious Disease"/>
            <person name="Wu L."/>
            <person name="Ma J."/>
        </authorList>
    </citation>
    <scope>NUCLEOTIDE SEQUENCE [LARGE SCALE GENOMIC DNA]</scope>
    <source>
        <strain evidence="2">CGMCC 1.10832</strain>
    </source>
</reference>
<dbReference type="InterPro" id="IPR036134">
    <property type="entry name" value="Crypto/Photolyase_FAD-like_sf"/>
</dbReference>
<dbReference type="InterPro" id="IPR007357">
    <property type="entry name" value="PhrB-like"/>
</dbReference>
<proteinExistence type="predicted"/>
<evidence type="ECO:0000313" key="2">
    <source>
        <dbReference type="Proteomes" id="UP000636010"/>
    </source>
</evidence>
<dbReference type="Gene3D" id="1.10.10.1710">
    <property type="entry name" value="Deoxyribodipyrimidine photolyase-related"/>
    <property type="match status" value="1"/>
</dbReference>
<dbReference type="Gene3D" id="1.10.579.10">
    <property type="entry name" value="DNA Cyclobutane Dipyrimidine Photolyase, subunit A, domain 3"/>
    <property type="match status" value="1"/>
</dbReference>
<gene>
    <name evidence="1" type="ORF">GCM10011506_44670</name>
</gene>
<dbReference type="Pfam" id="PF04244">
    <property type="entry name" value="DPRP"/>
    <property type="match status" value="1"/>
</dbReference>
<accession>A0ABQ1N5R7</accession>
<name>A0ABQ1N5R7_9BACT</name>
<protein>
    <submittedName>
        <fullName evidence="1">Cryptochrome/photolyase family protein</fullName>
    </submittedName>
</protein>
<dbReference type="Gene3D" id="1.25.40.80">
    <property type="match status" value="1"/>
</dbReference>
<comment type="caution">
    <text evidence="1">The sequence shown here is derived from an EMBL/GenBank/DDBJ whole genome shotgun (WGS) entry which is preliminary data.</text>
</comment>
<dbReference type="InterPro" id="IPR052551">
    <property type="entry name" value="UV-DNA_repair_photolyase"/>
</dbReference>
<keyword evidence="2" id="KW-1185">Reference proteome</keyword>
<dbReference type="Proteomes" id="UP000636010">
    <property type="component" value="Unassembled WGS sequence"/>
</dbReference>
<dbReference type="PANTHER" id="PTHR38657">
    <property type="entry name" value="SLR1343 PROTEIN"/>
    <property type="match status" value="1"/>
</dbReference>
<dbReference type="EMBL" id="BMEC01000019">
    <property type="protein sequence ID" value="GGC54114.1"/>
    <property type="molecule type" value="Genomic_DNA"/>
</dbReference>